<dbReference type="Pfam" id="PF04358">
    <property type="entry name" value="DsrC"/>
    <property type="match status" value="1"/>
</dbReference>
<comment type="subcellular location">
    <subcellularLocation>
        <location evidence="1">Cytoplasm</location>
    </subcellularLocation>
</comment>
<dbReference type="EMBL" id="LDUG01000003">
    <property type="protein sequence ID" value="KVW99537.1"/>
    <property type="molecule type" value="Genomic_DNA"/>
</dbReference>
<name>A0A106BVR9_THIDE</name>
<dbReference type="SUPFAM" id="SSF69721">
    <property type="entry name" value="DsrC, the gamma subunit of dissimilatory sulfite reductase"/>
    <property type="match status" value="1"/>
</dbReference>
<dbReference type="Gene3D" id="1.10.10.370">
    <property type="entry name" value="DsrC-like protein, C-terminal domain"/>
    <property type="match status" value="1"/>
</dbReference>
<evidence type="ECO:0000256" key="2">
    <source>
        <dbReference type="ARBA" id="ARBA00005718"/>
    </source>
</evidence>
<dbReference type="Gene3D" id="3.30.1420.10">
    <property type="match status" value="1"/>
</dbReference>
<dbReference type="InterPro" id="IPR042072">
    <property type="entry name" value="DsrC-like_C"/>
</dbReference>
<dbReference type="PANTHER" id="PTHR37010:SF1">
    <property type="entry name" value="SULFURTRANSFERASE TUSE"/>
    <property type="match status" value="1"/>
</dbReference>
<comment type="similarity">
    <text evidence="2">Belongs to the DsrC/TusE family.</text>
</comment>
<dbReference type="InterPro" id="IPR043163">
    <property type="entry name" value="DsrC-like_N"/>
</dbReference>
<dbReference type="GO" id="GO:0097163">
    <property type="term" value="F:sulfur carrier activity"/>
    <property type="evidence" value="ECO:0007669"/>
    <property type="project" value="TreeGrafter"/>
</dbReference>
<dbReference type="GO" id="GO:0002143">
    <property type="term" value="P:tRNA wobble position uridine thiolation"/>
    <property type="evidence" value="ECO:0007669"/>
    <property type="project" value="TreeGrafter"/>
</dbReference>
<reference evidence="4 5" key="1">
    <citation type="journal article" date="2015" name="Appl. Environ. Microbiol.">
        <title>Aerobic and Anaerobic Thiosulfate Oxidation by a Cold-Adapted, Subglacial Chemoautotroph.</title>
        <authorList>
            <person name="Harrold Z.R."/>
            <person name="Skidmore M.L."/>
            <person name="Hamilton T.L."/>
            <person name="Desch L."/>
            <person name="Amada K."/>
            <person name="van Gelder W."/>
            <person name="Glover K."/>
            <person name="Roden E.E."/>
            <person name="Boyd E.S."/>
        </authorList>
    </citation>
    <scope>NUCLEOTIDE SEQUENCE [LARGE SCALE GENOMIC DNA]</scope>
    <source>
        <strain evidence="4 5">RG</strain>
    </source>
</reference>
<keyword evidence="3" id="KW-0963">Cytoplasm</keyword>
<accession>A0A106BVR9</accession>
<keyword evidence="5" id="KW-1185">Reference proteome</keyword>
<gene>
    <name evidence="4" type="ORF">ABW22_00965</name>
</gene>
<organism evidence="4 5">
    <name type="scientific">Thiobacillus denitrificans</name>
    <dbReference type="NCBI Taxonomy" id="36861"/>
    <lineage>
        <taxon>Bacteria</taxon>
        <taxon>Pseudomonadati</taxon>
        <taxon>Pseudomonadota</taxon>
        <taxon>Betaproteobacteria</taxon>
        <taxon>Nitrosomonadales</taxon>
        <taxon>Thiobacillaceae</taxon>
        <taxon>Thiobacillus</taxon>
    </lineage>
</organism>
<protein>
    <submittedName>
        <fullName evidence="4">Sulfite reductase</fullName>
    </submittedName>
</protein>
<proteinExistence type="inferred from homology"/>
<dbReference type="Proteomes" id="UP000064243">
    <property type="component" value="Unassembled WGS sequence"/>
</dbReference>
<evidence type="ECO:0000313" key="5">
    <source>
        <dbReference type="Proteomes" id="UP000064243"/>
    </source>
</evidence>
<dbReference type="GO" id="GO:0005737">
    <property type="term" value="C:cytoplasm"/>
    <property type="evidence" value="ECO:0007669"/>
    <property type="project" value="UniProtKB-SubCell"/>
</dbReference>
<sequence>MSPPVTGVDMNMSPTPPGPAIFDSDGFLLDPAMWSENLADRVARSDGLGELNELQIGLLHALRREYAKHDSVTALSHICHLTGQSADCMQRLFPSPREAWRIAGLPNPGEEAKSYL</sequence>
<dbReference type="InterPro" id="IPR007453">
    <property type="entry name" value="DsrC/TusE"/>
</dbReference>
<evidence type="ECO:0000256" key="1">
    <source>
        <dbReference type="ARBA" id="ARBA00004496"/>
    </source>
</evidence>
<dbReference type="AlphaFoldDB" id="A0A106BVR9"/>
<evidence type="ECO:0000313" key="4">
    <source>
        <dbReference type="EMBL" id="KVW99537.1"/>
    </source>
</evidence>
<dbReference type="PANTHER" id="PTHR37010">
    <property type="entry name" value="SULFURTRANSFERASE TUSE"/>
    <property type="match status" value="1"/>
</dbReference>
<dbReference type="InterPro" id="IPR025526">
    <property type="entry name" value="DsrC-like_dom_sf"/>
</dbReference>
<evidence type="ECO:0000256" key="3">
    <source>
        <dbReference type="ARBA" id="ARBA00022490"/>
    </source>
</evidence>
<dbReference type="PATRIC" id="fig|36861.3.peg.1920"/>
<comment type="caution">
    <text evidence="4">The sequence shown here is derived from an EMBL/GenBank/DDBJ whole genome shotgun (WGS) entry which is preliminary data.</text>
</comment>